<gene>
    <name evidence="3" type="ORF">GCM10009854_06120</name>
</gene>
<evidence type="ECO:0000256" key="1">
    <source>
        <dbReference type="SAM" id="MobiDB-lite"/>
    </source>
</evidence>
<organism evidence="3 4">
    <name type="scientific">Saccharopolyspora halophila</name>
    <dbReference type="NCBI Taxonomy" id="405551"/>
    <lineage>
        <taxon>Bacteria</taxon>
        <taxon>Bacillati</taxon>
        <taxon>Actinomycetota</taxon>
        <taxon>Actinomycetes</taxon>
        <taxon>Pseudonocardiales</taxon>
        <taxon>Pseudonocardiaceae</taxon>
        <taxon>Saccharopolyspora</taxon>
    </lineage>
</organism>
<accession>A0ABN3FMG0</accession>
<evidence type="ECO:0000313" key="3">
    <source>
        <dbReference type="EMBL" id="GAA2333470.1"/>
    </source>
</evidence>
<feature type="region of interest" description="Disordered" evidence="1">
    <location>
        <begin position="235"/>
        <end position="254"/>
    </location>
</feature>
<evidence type="ECO:0008006" key="5">
    <source>
        <dbReference type="Google" id="ProtNLM"/>
    </source>
</evidence>
<keyword evidence="2" id="KW-0812">Transmembrane</keyword>
<feature type="transmembrane region" description="Helical" evidence="2">
    <location>
        <begin position="151"/>
        <end position="174"/>
    </location>
</feature>
<evidence type="ECO:0000313" key="4">
    <source>
        <dbReference type="Proteomes" id="UP001501218"/>
    </source>
</evidence>
<proteinExistence type="predicted"/>
<keyword evidence="4" id="KW-1185">Reference proteome</keyword>
<sequence length="254" mass="27069">MGDSLVSEVNDKADELTVKIDEFFAQVNEMISWVPAPFTDLIEPIEQGMRELRVKVQEFWKPINEFIDQLGDPDRLREVSDQWATAVGDKLGDIAGDINLQRLKANIEWSGPAAEAYKALVPAQSDGLTSIKDVAMQLRTSLNSLANAIDAFLLAISVAFGVFIVGAVGAIAAACTVVGTPAAIAAIATAAGVSIGLVTTAIISMNSFADTIETEQTGIKQKVTDLGDTWSRSTHDLGDGSVSDGDRTEWSVPE</sequence>
<dbReference type="Proteomes" id="UP001501218">
    <property type="component" value="Unassembled WGS sequence"/>
</dbReference>
<name>A0ABN3FMG0_9PSEU</name>
<evidence type="ECO:0000256" key="2">
    <source>
        <dbReference type="SAM" id="Phobius"/>
    </source>
</evidence>
<dbReference type="EMBL" id="BAAARA010000002">
    <property type="protein sequence ID" value="GAA2333470.1"/>
    <property type="molecule type" value="Genomic_DNA"/>
</dbReference>
<reference evidence="3 4" key="1">
    <citation type="journal article" date="2019" name="Int. J. Syst. Evol. Microbiol.">
        <title>The Global Catalogue of Microorganisms (GCM) 10K type strain sequencing project: providing services to taxonomists for standard genome sequencing and annotation.</title>
        <authorList>
            <consortium name="The Broad Institute Genomics Platform"/>
            <consortium name="The Broad Institute Genome Sequencing Center for Infectious Disease"/>
            <person name="Wu L."/>
            <person name="Ma J."/>
        </authorList>
    </citation>
    <scope>NUCLEOTIDE SEQUENCE [LARGE SCALE GENOMIC DNA]</scope>
    <source>
        <strain evidence="3 4">JCM 16221</strain>
    </source>
</reference>
<feature type="transmembrane region" description="Helical" evidence="2">
    <location>
        <begin position="180"/>
        <end position="203"/>
    </location>
</feature>
<keyword evidence="2" id="KW-0472">Membrane</keyword>
<comment type="caution">
    <text evidence="3">The sequence shown here is derived from an EMBL/GenBank/DDBJ whole genome shotgun (WGS) entry which is preliminary data.</text>
</comment>
<protein>
    <recommendedName>
        <fullName evidence="5">Proteins of 100 residues with WXG</fullName>
    </recommendedName>
</protein>
<keyword evidence="2" id="KW-1133">Transmembrane helix</keyword>
<dbReference type="RefSeq" id="WP_344126284.1">
    <property type="nucleotide sequence ID" value="NZ_BAAARA010000002.1"/>
</dbReference>